<keyword evidence="5" id="KW-0963">Cytoplasm</keyword>
<keyword evidence="7" id="KW-0969">Cilium</keyword>
<evidence type="ECO:0000256" key="9">
    <source>
        <dbReference type="ARBA" id="ARBA00031593"/>
    </source>
</evidence>
<feature type="compositionally biased region" description="Low complexity" evidence="11">
    <location>
        <begin position="388"/>
        <end position="407"/>
    </location>
</feature>
<dbReference type="InterPro" id="IPR023379">
    <property type="entry name" value="BART_dom"/>
</dbReference>
<dbReference type="InterPro" id="IPR042541">
    <property type="entry name" value="BART_sf"/>
</dbReference>
<dbReference type="Gene3D" id="1.20.1520.10">
    <property type="entry name" value="ADP-ribosylation factor-like 2-binding protein, domain"/>
    <property type="match status" value="1"/>
</dbReference>
<feature type="region of interest" description="Disordered" evidence="11">
    <location>
        <begin position="255"/>
        <end position="373"/>
    </location>
</feature>
<dbReference type="EMBL" id="HE575323">
    <property type="protein sequence ID" value="CCC93722.1"/>
    <property type="molecule type" value="Genomic_DNA"/>
</dbReference>
<feature type="compositionally biased region" description="Pro residues" evidence="11">
    <location>
        <begin position="328"/>
        <end position="342"/>
    </location>
</feature>
<dbReference type="InterPro" id="IPR038888">
    <property type="entry name" value="CFAP36"/>
</dbReference>
<evidence type="ECO:0000256" key="8">
    <source>
        <dbReference type="ARBA" id="ARBA00023273"/>
    </source>
</evidence>
<dbReference type="GO" id="GO:0097546">
    <property type="term" value="C:ciliary base"/>
    <property type="evidence" value="ECO:0007669"/>
    <property type="project" value="TreeGrafter"/>
</dbReference>
<protein>
    <recommendedName>
        <fullName evidence="4">Cilia- and flagella-associated protein 36</fullName>
    </recommendedName>
    <alternativeName>
        <fullName evidence="9">Coiled-coil domain-containing protein 104</fullName>
    </alternativeName>
</protein>
<evidence type="ECO:0000256" key="11">
    <source>
        <dbReference type="SAM" id="MobiDB-lite"/>
    </source>
</evidence>
<accession>G0UWF6</accession>
<evidence type="ECO:0000256" key="4">
    <source>
        <dbReference type="ARBA" id="ARBA00021815"/>
    </source>
</evidence>
<dbReference type="VEuPathDB" id="TriTrypDB:TcIL3000_10_4850"/>
<dbReference type="PANTHER" id="PTHR21532">
    <property type="entry name" value="PHOSPHODIESTERASE HL"/>
    <property type="match status" value="1"/>
</dbReference>
<dbReference type="PANTHER" id="PTHR21532:SF0">
    <property type="entry name" value="CILIA- AND FLAGELLA-ASSOCIATED PROTEIN 36"/>
    <property type="match status" value="1"/>
</dbReference>
<evidence type="ECO:0000256" key="7">
    <source>
        <dbReference type="ARBA" id="ARBA00023069"/>
    </source>
</evidence>
<feature type="region of interest" description="Disordered" evidence="11">
    <location>
        <begin position="388"/>
        <end position="456"/>
    </location>
</feature>
<comment type="subcellular location">
    <subcellularLocation>
        <location evidence="1">Cell projection</location>
        <location evidence="1">Cilium</location>
    </subcellularLocation>
    <subcellularLocation>
        <location evidence="2">Cytoplasm</location>
    </subcellularLocation>
</comment>
<reference evidence="13" key="1">
    <citation type="journal article" date="2012" name="Proc. Natl. Acad. Sci. U.S.A.">
        <title>Antigenic diversity is generated by distinct evolutionary mechanisms in African trypanosome species.</title>
        <authorList>
            <person name="Jackson A.P."/>
            <person name="Berry A."/>
            <person name="Aslett M."/>
            <person name="Allison H.C."/>
            <person name="Burton P."/>
            <person name="Vavrova-Anderson J."/>
            <person name="Brown R."/>
            <person name="Browne H."/>
            <person name="Corton N."/>
            <person name="Hauser H."/>
            <person name="Gamble J."/>
            <person name="Gilderthorp R."/>
            <person name="Marcello L."/>
            <person name="McQuillan J."/>
            <person name="Otto T.D."/>
            <person name="Quail M.A."/>
            <person name="Sanders M.J."/>
            <person name="van Tonder A."/>
            <person name="Ginger M.L."/>
            <person name="Field M.C."/>
            <person name="Barry J.D."/>
            <person name="Hertz-Fowler C."/>
            <person name="Berriman M."/>
        </authorList>
    </citation>
    <scope>NUCLEOTIDE SEQUENCE</scope>
    <source>
        <strain evidence="13">IL3000</strain>
    </source>
</reference>
<feature type="domain" description="BART" evidence="12">
    <location>
        <begin position="4"/>
        <end position="119"/>
    </location>
</feature>
<dbReference type="PRINTS" id="PR01217">
    <property type="entry name" value="PRICHEXTENSN"/>
</dbReference>
<evidence type="ECO:0000256" key="2">
    <source>
        <dbReference type="ARBA" id="ARBA00004496"/>
    </source>
</evidence>
<feature type="compositionally biased region" description="Basic and acidic residues" evidence="11">
    <location>
        <begin position="422"/>
        <end position="440"/>
    </location>
</feature>
<dbReference type="Pfam" id="PF11527">
    <property type="entry name" value="ARL2_Bind_BART"/>
    <property type="match status" value="1"/>
</dbReference>
<evidence type="ECO:0000256" key="1">
    <source>
        <dbReference type="ARBA" id="ARBA00004138"/>
    </source>
</evidence>
<name>G0UWF6_TRYCI</name>
<evidence type="ECO:0000256" key="6">
    <source>
        <dbReference type="ARBA" id="ARBA00023054"/>
    </source>
</evidence>
<proteinExistence type="inferred from homology"/>
<feature type="coiled-coil region" evidence="10">
    <location>
        <begin position="150"/>
        <end position="239"/>
    </location>
</feature>
<evidence type="ECO:0000256" key="3">
    <source>
        <dbReference type="ARBA" id="ARBA00007460"/>
    </source>
</evidence>
<gene>
    <name evidence="13" type="ORF">TCIL3000_10_4850</name>
</gene>
<evidence type="ECO:0000256" key="5">
    <source>
        <dbReference type="ARBA" id="ARBA00022490"/>
    </source>
</evidence>
<sequence>MNERDVLESILQFTHSPMWRTPVDNFIDENCCLFTDDSEMKVEQTEIHLKFRDMTDNLLSKFVKDIGVTLETALEAVVNSMDSTSSTNNLGKRFRQEIFYIEDFPTFHKMMVRRNMELDLLAQAEVSQRCETSAASADNDQDAITAAIKASLSEEEKTRLLMELEDLQLQEALALSIAAENERARRIAEQIEQEAIQEALLLGKTTAEETKLKKLTAVEEEKEQTIMKLEERALEVRQQTILERLTATMVVEPTPVSSKAAPAPVAAPTKAASAPAPAPEPAKTASAPAPTPEPAKAASAPAPTPEPTKAASTPAPAPEPTKAASTPTPAPAKLPTVAPPGPLSRGRPIMPSLLTSNAQESDKKFGFSKLPSHQPSFKQLEATMAKGIAGASSASESTGGSAAQSAGMEEEMARRAEHMRRQREMILKKNRENREEELRNYMKTSTPKPVDTTEKQMTLDLAQRLRNDIIDETRK</sequence>
<evidence type="ECO:0000313" key="13">
    <source>
        <dbReference type="EMBL" id="CCC93722.1"/>
    </source>
</evidence>
<dbReference type="AlphaFoldDB" id="G0UWF6"/>
<keyword evidence="6 10" id="KW-0175">Coiled coil</keyword>
<evidence type="ECO:0000259" key="12">
    <source>
        <dbReference type="Pfam" id="PF11527"/>
    </source>
</evidence>
<dbReference type="GO" id="GO:0005930">
    <property type="term" value="C:axoneme"/>
    <property type="evidence" value="ECO:0007669"/>
    <property type="project" value="TreeGrafter"/>
</dbReference>
<organism evidence="13">
    <name type="scientific">Trypanosoma congolense (strain IL3000)</name>
    <dbReference type="NCBI Taxonomy" id="1068625"/>
    <lineage>
        <taxon>Eukaryota</taxon>
        <taxon>Discoba</taxon>
        <taxon>Euglenozoa</taxon>
        <taxon>Kinetoplastea</taxon>
        <taxon>Metakinetoplastina</taxon>
        <taxon>Trypanosomatida</taxon>
        <taxon>Trypanosomatidae</taxon>
        <taxon>Trypanosoma</taxon>
        <taxon>Nannomonas</taxon>
    </lineage>
</organism>
<keyword evidence="8" id="KW-0966">Cell projection</keyword>
<comment type="similarity">
    <text evidence="3">Belongs to the CFAP36 family.</text>
</comment>
<evidence type="ECO:0000256" key="10">
    <source>
        <dbReference type="SAM" id="Coils"/>
    </source>
</evidence>
<feature type="compositionally biased region" description="Low complexity" evidence="11">
    <location>
        <begin position="255"/>
        <end position="327"/>
    </location>
</feature>